<dbReference type="AlphaFoldDB" id="A0A935TDE6"/>
<dbReference type="SUPFAM" id="SSF55073">
    <property type="entry name" value="Nucleotide cyclase"/>
    <property type="match status" value="1"/>
</dbReference>
<dbReference type="Pfam" id="PF08668">
    <property type="entry name" value="HDOD"/>
    <property type="match status" value="1"/>
</dbReference>
<reference evidence="4 5" key="1">
    <citation type="submission" date="2020-10" db="EMBL/GenBank/DDBJ databases">
        <title>Connecting structure to function with the recovery of over 1000 high-quality activated sludge metagenome-assembled genomes encoding full-length rRNA genes using long-read sequencing.</title>
        <authorList>
            <person name="Singleton C.M."/>
            <person name="Petriglieri F."/>
            <person name="Kristensen J.M."/>
            <person name="Kirkegaard R.H."/>
            <person name="Michaelsen T.Y."/>
            <person name="Andersen M.H."/>
            <person name="Karst S.M."/>
            <person name="Dueholm M.S."/>
            <person name="Nielsen P.H."/>
            <person name="Albertsen M."/>
        </authorList>
    </citation>
    <scope>NUCLEOTIDE SEQUENCE [LARGE SCALE GENOMIC DNA]</scope>
    <source>
        <strain evidence="4">Fred_18-Q3-R57-64_BAT3C.720</strain>
    </source>
</reference>
<dbReference type="GO" id="GO:0009190">
    <property type="term" value="P:cyclic nucleotide biosynthetic process"/>
    <property type="evidence" value="ECO:0007669"/>
    <property type="project" value="InterPro"/>
</dbReference>
<dbReference type="SUPFAM" id="SSF109604">
    <property type="entry name" value="HD-domain/PDEase-like"/>
    <property type="match status" value="1"/>
</dbReference>
<name>A0A935TDE6_9PROT</name>
<organism evidence="4 5">
    <name type="scientific">Candidatus Accumulibacter affinis</name>
    <dbReference type="NCBI Taxonomy" id="2954384"/>
    <lineage>
        <taxon>Bacteria</taxon>
        <taxon>Pseudomonadati</taxon>
        <taxon>Pseudomonadota</taxon>
        <taxon>Betaproteobacteria</taxon>
        <taxon>Candidatus Accumulibacter</taxon>
    </lineage>
</organism>
<dbReference type="CDD" id="cd00077">
    <property type="entry name" value="HDc"/>
    <property type="match status" value="1"/>
</dbReference>
<dbReference type="PANTHER" id="PTHR33525">
    <property type="match status" value="1"/>
</dbReference>
<dbReference type="InterPro" id="IPR003607">
    <property type="entry name" value="HD/PDEase_dom"/>
</dbReference>
<feature type="domain" description="HDOD" evidence="3">
    <location>
        <begin position="214"/>
        <end position="405"/>
    </location>
</feature>
<dbReference type="PROSITE" id="PS50125">
    <property type="entry name" value="GUANYLATE_CYCLASE_2"/>
    <property type="match status" value="1"/>
</dbReference>
<evidence type="ECO:0000259" key="3">
    <source>
        <dbReference type="PROSITE" id="PS51833"/>
    </source>
</evidence>
<evidence type="ECO:0000313" key="4">
    <source>
        <dbReference type="EMBL" id="MBK7955368.1"/>
    </source>
</evidence>
<dbReference type="SMART" id="SM00044">
    <property type="entry name" value="CYCc"/>
    <property type="match status" value="1"/>
</dbReference>
<dbReference type="PROSITE" id="PS51833">
    <property type="entry name" value="HDOD"/>
    <property type="match status" value="1"/>
</dbReference>
<dbReference type="InterPro" id="IPR013976">
    <property type="entry name" value="HDOD"/>
</dbReference>
<dbReference type="Gene3D" id="3.30.70.1230">
    <property type="entry name" value="Nucleotide cyclase"/>
    <property type="match status" value="1"/>
</dbReference>
<protein>
    <submittedName>
        <fullName evidence="4">HDOD domain-containing protein</fullName>
    </submittedName>
</protein>
<feature type="domain" description="Guanylate cyclase" evidence="1">
    <location>
        <begin position="17"/>
        <end position="129"/>
    </location>
</feature>
<dbReference type="EMBL" id="JADJOT010000010">
    <property type="protein sequence ID" value="MBK7955368.1"/>
    <property type="molecule type" value="Genomic_DNA"/>
</dbReference>
<proteinExistence type="predicted"/>
<gene>
    <name evidence="4" type="ORF">IPK02_16270</name>
</gene>
<evidence type="ECO:0000259" key="1">
    <source>
        <dbReference type="PROSITE" id="PS50125"/>
    </source>
</evidence>
<dbReference type="InterPro" id="IPR029787">
    <property type="entry name" value="Nucleotide_cyclase"/>
</dbReference>
<dbReference type="Gene3D" id="1.10.3210.10">
    <property type="entry name" value="Hypothetical protein af1432"/>
    <property type="match status" value="1"/>
</dbReference>
<dbReference type="InterPro" id="IPR052340">
    <property type="entry name" value="RNase_Y/CdgJ"/>
</dbReference>
<sequence>MTLAEMTLGDASLVTVTFLFTDIEGSTSLWERESVAMRVALQRHNALLSAAIEPHRGYVFKTVGDAFCVTFDDAAEALRAACEIQISLAAEQWPTRSPLRVRIALHTGPAYLSHGDYFGTTVNRVARLLAVTHGGQTLLTSQTEALVRDGLPTASSLHDLGMLRLRDLPHPMHVFQLVHSGLPAHLVDMGKTAGGNKLTAEPVARFRPIDVYEVPTLPTIVMQALKVMQDPASDARAVERVIIHDPAISAKILRVANSAFFGFSRRVATIADAVRVLGFTNVQGMLISVGAFDAFRTERLSLVDFWKHSIATATAARFLSARVKCSADEAFMAGILHDIGKLIFAVQAESAYQQVLELQRGSAMTSLEAEQTLFEFTHPEVGEMVAERWDLPARYTAAIAHHHDPDAAGDERAFCALIGLADQAAYAALSGHAAAAAHAAERSALLDALDLSPQHWDDCLLHLHEAQVTIEGFVGAIH</sequence>
<dbReference type="InterPro" id="IPR006675">
    <property type="entry name" value="HDIG_dom"/>
</dbReference>
<evidence type="ECO:0000259" key="2">
    <source>
        <dbReference type="PROSITE" id="PS51831"/>
    </source>
</evidence>
<accession>A0A935TDE6</accession>
<dbReference type="GO" id="GO:0035556">
    <property type="term" value="P:intracellular signal transduction"/>
    <property type="evidence" value="ECO:0007669"/>
    <property type="project" value="InterPro"/>
</dbReference>
<dbReference type="InterPro" id="IPR006674">
    <property type="entry name" value="HD_domain"/>
</dbReference>
<dbReference type="Proteomes" id="UP000706151">
    <property type="component" value="Unassembled WGS sequence"/>
</dbReference>
<dbReference type="NCBIfam" id="TIGR00277">
    <property type="entry name" value="HDIG"/>
    <property type="match status" value="1"/>
</dbReference>
<dbReference type="InterPro" id="IPR001054">
    <property type="entry name" value="A/G_cyclase"/>
</dbReference>
<feature type="domain" description="HD" evidence="2">
    <location>
        <begin position="305"/>
        <end position="427"/>
    </location>
</feature>
<dbReference type="PANTHER" id="PTHR33525:SF3">
    <property type="entry name" value="RIBONUCLEASE Y"/>
    <property type="match status" value="1"/>
</dbReference>
<dbReference type="GO" id="GO:0004016">
    <property type="term" value="F:adenylate cyclase activity"/>
    <property type="evidence" value="ECO:0007669"/>
    <property type="project" value="UniProtKB-ARBA"/>
</dbReference>
<dbReference type="Pfam" id="PF00211">
    <property type="entry name" value="Guanylate_cyc"/>
    <property type="match status" value="1"/>
</dbReference>
<dbReference type="PROSITE" id="PS51831">
    <property type="entry name" value="HD"/>
    <property type="match status" value="1"/>
</dbReference>
<dbReference type="CDD" id="cd07302">
    <property type="entry name" value="CHD"/>
    <property type="match status" value="1"/>
</dbReference>
<evidence type="ECO:0000313" key="5">
    <source>
        <dbReference type="Proteomes" id="UP000706151"/>
    </source>
</evidence>
<comment type="caution">
    <text evidence="4">The sequence shown here is derived from an EMBL/GenBank/DDBJ whole genome shotgun (WGS) entry which is preliminary data.</text>
</comment>